<evidence type="ECO:0000313" key="13">
    <source>
        <dbReference type="EMBL" id="VDM76894.1"/>
    </source>
</evidence>
<evidence type="ECO:0000256" key="11">
    <source>
        <dbReference type="ARBA" id="ARBA00023303"/>
    </source>
</evidence>
<evidence type="ECO:0000256" key="5">
    <source>
        <dbReference type="ARBA" id="ARBA00023054"/>
    </source>
</evidence>
<keyword evidence="4" id="KW-1133">Transmembrane helix</keyword>
<keyword evidence="6" id="KW-0406">Ion transport</keyword>
<comment type="subcellular location">
    <subcellularLocation>
        <location evidence="1">Membrane</location>
        <topology evidence="1">Multi-pass membrane protein</topology>
    </subcellularLocation>
</comment>
<evidence type="ECO:0000256" key="9">
    <source>
        <dbReference type="ARBA" id="ARBA00023180"/>
    </source>
</evidence>
<evidence type="ECO:0000256" key="3">
    <source>
        <dbReference type="ARBA" id="ARBA00022692"/>
    </source>
</evidence>
<dbReference type="SMART" id="SM00918">
    <property type="entry name" value="Lig_chan-Glu_bd"/>
    <property type="match status" value="1"/>
</dbReference>
<keyword evidence="11" id="KW-0407">Ion channel</keyword>
<dbReference type="Pfam" id="PF10613">
    <property type="entry name" value="Lig_chan-Glu_bd"/>
    <property type="match status" value="1"/>
</dbReference>
<dbReference type="GO" id="GO:0015276">
    <property type="term" value="F:ligand-gated monoatomic ion channel activity"/>
    <property type="evidence" value="ECO:0007669"/>
    <property type="project" value="InterPro"/>
</dbReference>
<evidence type="ECO:0000256" key="4">
    <source>
        <dbReference type="ARBA" id="ARBA00022989"/>
    </source>
</evidence>
<dbReference type="AlphaFoldDB" id="A0A3P7JFF6"/>
<dbReference type="OrthoDB" id="5984008at2759"/>
<dbReference type="Gene3D" id="3.40.190.10">
    <property type="entry name" value="Periplasmic binding protein-like II"/>
    <property type="match status" value="1"/>
</dbReference>
<name>A0A3P7JFF6_STRVU</name>
<evidence type="ECO:0000259" key="12">
    <source>
        <dbReference type="SMART" id="SM00918"/>
    </source>
</evidence>
<evidence type="ECO:0000313" key="14">
    <source>
        <dbReference type="Proteomes" id="UP000270094"/>
    </source>
</evidence>
<dbReference type="FunFam" id="3.40.190.10:FF:000078">
    <property type="entry name" value="glutamate receptor ionotropic, NMDA 3B"/>
    <property type="match status" value="1"/>
</dbReference>
<keyword evidence="3" id="KW-0812">Transmembrane</keyword>
<keyword evidence="7" id="KW-0472">Membrane</keyword>
<keyword evidence="10" id="KW-1071">Ligand-gated ion channel</keyword>
<evidence type="ECO:0000256" key="8">
    <source>
        <dbReference type="ARBA" id="ARBA00023170"/>
    </source>
</evidence>
<dbReference type="GO" id="GO:0043226">
    <property type="term" value="C:organelle"/>
    <property type="evidence" value="ECO:0007669"/>
    <property type="project" value="UniProtKB-ARBA"/>
</dbReference>
<evidence type="ECO:0000256" key="10">
    <source>
        <dbReference type="ARBA" id="ARBA00023286"/>
    </source>
</evidence>
<dbReference type="SUPFAM" id="SSF53850">
    <property type="entry name" value="Periplasmic binding protein-like II"/>
    <property type="match status" value="1"/>
</dbReference>
<evidence type="ECO:0000256" key="1">
    <source>
        <dbReference type="ARBA" id="ARBA00004141"/>
    </source>
</evidence>
<accession>A0A3P7JFF6</accession>
<reference evidence="13 14" key="1">
    <citation type="submission" date="2018-11" db="EMBL/GenBank/DDBJ databases">
        <authorList>
            <consortium name="Pathogen Informatics"/>
        </authorList>
    </citation>
    <scope>NUCLEOTIDE SEQUENCE [LARGE SCALE GENOMIC DNA]</scope>
</reference>
<dbReference type="EMBL" id="UYYB01097968">
    <property type="protein sequence ID" value="VDM76894.1"/>
    <property type="molecule type" value="Genomic_DNA"/>
</dbReference>
<evidence type="ECO:0000256" key="2">
    <source>
        <dbReference type="ARBA" id="ARBA00022448"/>
    </source>
</evidence>
<feature type="domain" description="Ionotropic glutamate receptor L-glutamate and glycine-binding" evidence="12">
    <location>
        <begin position="67"/>
        <end position="113"/>
    </location>
</feature>
<sequence length="120" mass="13782">MLRISNLRKNPKGGYYWDKVVTLHEPPFIIVSDVDPDTGRCPGNQGSICDWGDEEIDTDGGNKNTKKYLRNRTLWKCCSGYCVDLLNKLANDIGFTYTLYKVRDEKWGLKTVRLFPSRTS</sequence>
<keyword evidence="2" id="KW-0813">Transport</keyword>
<keyword evidence="8" id="KW-0675">Receptor</keyword>
<organism evidence="13 14">
    <name type="scientific">Strongylus vulgaris</name>
    <name type="common">Blood worm</name>
    <dbReference type="NCBI Taxonomy" id="40348"/>
    <lineage>
        <taxon>Eukaryota</taxon>
        <taxon>Metazoa</taxon>
        <taxon>Ecdysozoa</taxon>
        <taxon>Nematoda</taxon>
        <taxon>Chromadorea</taxon>
        <taxon>Rhabditida</taxon>
        <taxon>Rhabditina</taxon>
        <taxon>Rhabditomorpha</taxon>
        <taxon>Strongyloidea</taxon>
        <taxon>Strongylidae</taxon>
        <taxon>Strongylus</taxon>
    </lineage>
</organism>
<dbReference type="Proteomes" id="UP000270094">
    <property type="component" value="Unassembled WGS sequence"/>
</dbReference>
<gene>
    <name evidence="13" type="ORF">SVUK_LOCUS11892</name>
</gene>
<dbReference type="InterPro" id="IPR019594">
    <property type="entry name" value="Glu/Gly-bd"/>
</dbReference>
<evidence type="ECO:0000256" key="7">
    <source>
        <dbReference type="ARBA" id="ARBA00023136"/>
    </source>
</evidence>
<protein>
    <recommendedName>
        <fullName evidence="12">Ionotropic glutamate receptor L-glutamate and glycine-binding domain-containing protein</fullName>
    </recommendedName>
</protein>
<proteinExistence type="predicted"/>
<dbReference type="GO" id="GO:0005886">
    <property type="term" value="C:plasma membrane"/>
    <property type="evidence" value="ECO:0007669"/>
    <property type="project" value="UniProtKB-ARBA"/>
</dbReference>
<evidence type="ECO:0000256" key="6">
    <source>
        <dbReference type="ARBA" id="ARBA00023065"/>
    </source>
</evidence>
<keyword evidence="9" id="KW-0325">Glycoprotein</keyword>
<keyword evidence="5" id="KW-0175">Coiled coil</keyword>
<keyword evidence="14" id="KW-1185">Reference proteome</keyword>